<sequence>MGAFGDPIGWLIKESFRYAVRLVPGLTRVAGPGSE</sequence>
<evidence type="ECO:0000313" key="1">
    <source>
        <dbReference type="EMBL" id="MBM7589010.1"/>
    </source>
</evidence>
<organism evidence="1 2">
    <name type="scientific">Brevibacillus fulvus</name>
    <dbReference type="NCBI Taxonomy" id="1125967"/>
    <lineage>
        <taxon>Bacteria</taxon>
        <taxon>Bacillati</taxon>
        <taxon>Bacillota</taxon>
        <taxon>Bacilli</taxon>
        <taxon>Bacillales</taxon>
        <taxon>Paenibacillaceae</taxon>
        <taxon>Brevibacillus</taxon>
    </lineage>
</organism>
<proteinExistence type="predicted"/>
<dbReference type="AlphaFoldDB" id="A0A938XWJ7"/>
<dbReference type="Proteomes" id="UP000717624">
    <property type="component" value="Unassembled WGS sequence"/>
</dbReference>
<comment type="caution">
    <text evidence="1">The sequence shown here is derived from an EMBL/GenBank/DDBJ whole genome shotgun (WGS) entry which is preliminary data.</text>
</comment>
<dbReference type="EMBL" id="JAFBEB010000001">
    <property type="protein sequence ID" value="MBM7589010.1"/>
    <property type="molecule type" value="Genomic_DNA"/>
</dbReference>
<name>A0A938XWJ7_9BACL</name>
<gene>
    <name evidence="1" type="ORF">JOD01_000596</name>
</gene>
<protein>
    <submittedName>
        <fullName evidence="1">Uncharacterized protein</fullName>
    </submittedName>
</protein>
<reference evidence="1" key="1">
    <citation type="submission" date="2021-01" db="EMBL/GenBank/DDBJ databases">
        <title>Genomic Encyclopedia of Type Strains, Phase IV (KMG-IV): sequencing the most valuable type-strain genomes for metagenomic binning, comparative biology and taxonomic classification.</title>
        <authorList>
            <person name="Goeker M."/>
        </authorList>
    </citation>
    <scope>NUCLEOTIDE SEQUENCE</scope>
    <source>
        <strain evidence="1">DSM 25523</strain>
    </source>
</reference>
<keyword evidence="2" id="KW-1185">Reference proteome</keyword>
<accession>A0A938XWJ7</accession>
<evidence type="ECO:0000313" key="2">
    <source>
        <dbReference type="Proteomes" id="UP000717624"/>
    </source>
</evidence>